<protein>
    <recommendedName>
        <fullName evidence="5">Arsenite methyltransferase</fullName>
        <ecNumber evidence="4">2.1.1.137</ecNumber>
    </recommendedName>
</protein>
<keyword evidence="11" id="KW-1185">Reference proteome</keyword>
<accession>A0A086TD52</accession>
<reference evidence="11" key="1">
    <citation type="journal article" date="2014" name="Genome Announc.">
        <title>Genome sequence and annotation of Acremonium chrysogenum, producer of the beta-lactam antibiotic cephalosporin C.</title>
        <authorList>
            <person name="Terfehr D."/>
            <person name="Dahlmann T.A."/>
            <person name="Specht T."/>
            <person name="Zadra I."/>
            <person name="Kuernsteiner H."/>
            <person name="Kueck U."/>
        </authorList>
    </citation>
    <scope>NUCLEOTIDE SEQUENCE [LARGE SCALE GENOMIC DNA]</scope>
    <source>
        <strain evidence="11">ATCC 11550 / CBS 779.69 / DSM 880 / IAM 14645 / JCM 23072 / IMI 49137</strain>
    </source>
</reference>
<keyword evidence="10" id="KW-0489">Methyltransferase</keyword>
<dbReference type="STRING" id="857340.A0A086TD52"/>
<dbReference type="Gene3D" id="3.40.50.150">
    <property type="entry name" value="Vaccinia Virus protein VP39"/>
    <property type="match status" value="1"/>
</dbReference>
<evidence type="ECO:0000256" key="2">
    <source>
        <dbReference type="ARBA" id="ARBA00022691"/>
    </source>
</evidence>
<comment type="catalytic activity">
    <reaction evidence="7">
        <text>arsenic triglutathione + 2 [thioredoxin]-dithiol + 2 S-adenosyl-L-methionine + H2O = dimethylarsinous acid + 2 [thioredoxin]-disulfide + 3 glutathione + 2 S-adenosyl-L-homocysteine + 2 H(+)</text>
        <dbReference type="Rhea" id="RHEA:69464"/>
        <dbReference type="Rhea" id="RHEA-COMP:10698"/>
        <dbReference type="Rhea" id="RHEA-COMP:10700"/>
        <dbReference type="ChEBI" id="CHEBI:15377"/>
        <dbReference type="ChEBI" id="CHEBI:15378"/>
        <dbReference type="ChEBI" id="CHEBI:23808"/>
        <dbReference type="ChEBI" id="CHEBI:29950"/>
        <dbReference type="ChEBI" id="CHEBI:50058"/>
        <dbReference type="ChEBI" id="CHEBI:57856"/>
        <dbReference type="ChEBI" id="CHEBI:57925"/>
        <dbReference type="ChEBI" id="CHEBI:59789"/>
        <dbReference type="ChEBI" id="CHEBI:183640"/>
        <dbReference type="EC" id="2.1.1.137"/>
    </reaction>
</comment>
<sequence length="285" mass="30437">MASKDIYTKVSEHYSAASQATSSKYSSAVAKSFGYTDEELADAPEGSNLGLSCGNPLAMASIAEGEVVVDLGSGAGFDVFQAARKVGPSGKVIGVDMNKDMLAKANKIKSDTDATNVTFVEARITDMSHVIDSDKADCIISNCVVNLVPADEKPLVFREMFRLLRPGGRVAISDILARKPLPEKLKADMAMYVGCVAGASQVGEYEEYLKDAGFKDILVTDTKSDLNVYLDTNPDGSSKGQCCGGPKPEKTTGCCATSNEYISPTESDLNEWAGMWSFRIYAVKN</sequence>
<dbReference type="EMBL" id="JPKY01000011">
    <property type="protein sequence ID" value="KFH47284.1"/>
    <property type="molecule type" value="Genomic_DNA"/>
</dbReference>
<evidence type="ECO:0000256" key="8">
    <source>
        <dbReference type="ARBA" id="ARBA00048428"/>
    </source>
</evidence>
<dbReference type="InterPro" id="IPR025714">
    <property type="entry name" value="Methyltranfer_dom"/>
</dbReference>
<dbReference type="Proteomes" id="UP000029964">
    <property type="component" value="Unassembled WGS sequence"/>
</dbReference>
<dbReference type="AlphaFoldDB" id="A0A086TD52"/>
<evidence type="ECO:0000256" key="5">
    <source>
        <dbReference type="ARBA" id="ARBA00034545"/>
    </source>
</evidence>
<dbReference type="InterPro" id="IPR029063">
    <property type="entry name" value="SAM-dependent_MTases_sf"/>
</dbReference>
<dbReference type="PANTHER" id="PTHR43675:SF8">
    <property type="entry name" value="ARSENITE METHYLTRANSFERASE"/>
    <property type="match status" value="1"/>
</dbReference>
<evidence type="ECO:0000256" key="7">
    <source>
        <dbReference type="ARBA" id="ARBA00047943"/>
    </source>
</evidence>
<comment type="catalytic activity">
    <reaction evidence="6">
        <text>arsenic triglutathione + [thioredoxin]-dithiol + S-adenosyl-L-methionine + 2 H2O = methylarsonous acid + [thioredoxin]-disulfide + 3 glutathione + S-adenosyl-L-homocysteine + H(+)</text>
        <dbReference type="Rhea" id="RHEA:69460"/>
        <dbReference type="Rhea" id="RHEA-COMP:10698"/>
        <dbReference type="Rhea" id="RHEA-COMP:10700"/>
        <dbReference type="ChEBI" id="CHEBI:15377"/>
        <dbReference type="ChEBI" id="CHEBI:15378"/>
        <dbReference type="ChEBI" id="CHEBI:17826"/>
        <dbReference type="ChEBI" id="CHEBI:29950"/>
        <dbReference type="ChEBI" id="CHEBI:50058"/>
        <dbReference type="ChEBI" id="CHEBI:57856"/>
        <dbReference type="ChEBI" id="CHEBI:57925"/>
        <dbReference type="ChEBI" id="CHEBI:59789"/>
        <dbReference type="ChEBI" id="CHEBI:183640"/>
        <dbReference type="EC" id="2.1.1.137"/>
    </reaction>
</comment>
<evidence type="ECO:0000256" key="1">
    <source>
        <dbReference type="ARBA" id="ARBA00022679"/>
    </source>
</evidence>
<evidence type="ECO:0000259" key="9">
    <source>
        <dbReference type="Pfam" id="PF13847"/>
    </source>
</evidence>
<dbReference type="Pfam" id="PF13847">
    <property type="entry name" value="Methyltransf_31"/>
    <property type="match status" value="1"/>
</dbReference>
<comment type="catalytic activity">
    <reaction evidence="8">
        <text>arsenic triglutathione + 3 [thioredoxin]-dithiol + 3 S-adenosyl-L-methionine = trimethylarsine + 3 [thioredoxin]-disulfide + 3 glutathione + 3 S-adenosyl-L-homocysteine + 3 H(+)</text>
        <dbReference type="Rhea" id="RHEA:69432"/>
        <dbReference type="Rhea" id="RHEA-COMP:10698"/>
        <dbReference type="Rhea" id="RHEA-COMP:10700"/>
        <dbReference type="ChEBI" id="CHEBI:15378"/>
        <dbReference type="ChEBI" id="CHEBI:27130"/>
        <dbReference type="ChEBI" id="CHEBI:29950"/>
        <dbReference type="ChEBI" id="CHEBI:50058"/>
        <dbReference type="ChEBI" id="CHEBI:57856"/>
        <dbReference type="ChEBI" id="CHEBI:57925"/>
        <dbReference type="ChEBI" id="CHEBI:59789"/>
        <dbReference type="ChEBI" id="CHEBI:183640"/>
        <dbReference type="EC" id="2.1.1.137"/>
    </reaction>
</comment>
<dbReference type="HOGENOM" id="CLU_052868_3_1_1"/>
<comment type="similarity">
    <text evidence="3">Belongs to the methyltransferase superfamily. Arsenite methyltransferase family.</text>
</comment>
<evidence type="ECO:0000256" key="6">
    <source>
        <dbReference type="ARBA" id="ARBA00047941"/>
    </source>
</evidence>
<name>A0A086TD52_HAPC1</name>
<evidence type="ECO:0000313" key="10">
    <source>
        <dbReference type="EMBL" id="KFH47284.1"/>
    </source>
</evidence>
<dbReference type="PANTHER" id="PTHR43675">
    <property type="entry name" value="ARSENITE METHYLTRANSFERASE"/>
    <property type="match status" value="1"/>
</dbReference>
<evidence type="ECO:0000256" key="3">
    <source>
        <dbReference type="ARBA" id="ARBA00034487"/>
    </source>
</evidence>
<dbReference type="InterPro" id="IPR026669">
    <property type="entry name" value="Arsenite_MeTrfase-like"/>
</dbReference>
<keyword evidence="2" id="KW-0949">S-adenosyl-L-methionine</keyword>
<organism evidence="10 11">
    <name type="scientific">Hapsidospora chrysogenum (strain ATCC 11550 / CBS 779.69 / DSM 880 / IAM 14645 / JCM 23072 / IMI 49137)</name>
    <name type="common">Acremonium chrysogenum</name>
    <dbReference type="NCBI Taxonomy" id="857340"/>
    <lineage>
        <taxon>Eukaryota</taxon>
        <taxon>Fungi</taxon>
        <taxon>Dikarya</taxon>
        <taxon>Ascomycota</taxon>
        <taxon>Pezizomycotina</taxon>
        <taxon>Sordariomycetes</taxon>
        <taxon>Hypocreomycetidae</taxon>
        <taxon>Hypocreales</taxon>
        <taxon>Bionectriaceae</taxon>
        <taxon>Hapsidospora</taxon>
    </lineage>
</organism>
<dbReference type="OrthoDB" id="66144at2759"/>
<keyword evidence="1 10" id="KW-0808">Transferase</keyword>
<dbReference type="CDD" id="cd02440">
    <property type="entry name" value="AdoMet_MTases"/>
    <property type="match status" value="1"/>
</dbReference>
<dbReference type="GO" id="GO:0030791">
    <property type="term" value="F:arsenite methyltransferase activity"/>
    <property type="evidence" value="ECO:0007669"/>
    <property type="project" value="UniProtKB-EC"/>
</dbReference>
<comment type="caution">
    <text evidence="10">The sequence shown here is derived from an EMBL/GenBank/DDBJ whole genome shotgun (WGS) entry which is preliminary data.</text>
</comment>
<dbReference type="SUPFAM" id="SSF53335">
    <property type="entry name" value="S-adenosyl-L-methionine-dependent methyltransferases"/>
    <property type="match status" value="1"/>
</dbReference>
<feature type="domain" description="Methyltransferase" evidence="9">
    <location>
        <begin position="64"/>
        <end position="213"/>
    </location>
</feature>
<gene>
    <name evidence="10" type="ORF">ACRE_019300</name>
</gene>
<dbReference type="GO" id="GO:0032259">
    <property type="term" value="P:methylation"/>
    <property type="evidence" value="ECO:0007669"/>
    <property type="project" value="UniProtKB-KW"/>
</dbReference>
<proteinExistence type="inferred from homology"/>
<evidence type="ECO:0000256" key="4">
    <source>
        <dbReference type="ARBA" id="ARBA00034521"/>
    </source>
</evidence>
<evidence type="ECO:0000313" key="11">
    <source>
        <dbReference type="Proteomes" id="UP000029964"/>
    </source>
</evidence>
<dbReference type="EC" id="2.1.1.137" evidence="4"/>